<protein>
    <submittedName>
        <fullName evidence="2">Membrane protein</fullName>
    </submittedName>
</protein>
<dbReference type="InterPro" id="IPR009793">
    <property type="entry name" value="DUF1361"/>
</dbReference>
<dbReference type="Proteomes" id="UP000029221">
    <property type="component" value="Unassembled WGS sequence"/>
</dbReference>
<accession>A0A090Q587</accession>
<dbReference type="eggNOG" id="COG4330">
    <property type="taxonomic scope" value="Bacteria"/>
</dbReference>
<dbReference type="AlphaFoldDB" id="A0A090Q587"/>
<evidence type="ECO:0000313" key="2">
    <source>
        <dbReference type="EMBL" id="GAK98259.1"/>
    </source>
</evidence>
<feature type="transmembrane region" description="Helical" evidence="1">
    <location>
        <begin position="143"/>
        <end position="162"/>
    </location>
</feature>
<feature type="transmembrane region" description="Helical" evidence="1">
    <location>
        <begin position="30"/>
        <end position="49"/>
    </location>
</feature>
<keyword evidence="1" id="KW-1133">Transmembrane helix</keyword>
<name>A0A090Q587_9FLAO</name>
<feature type="transmembrane region" description="Helical" evidence="1">
    <location>
        <begin position="7"/>
        <end position="24"/>
    </location>
</feature>
<dbReference type="STRING" id="319236.BST91_06865"/>
<dbReference type="EMBL" id="BBML01000010">
    <property type="protein sequence ID" value="GAK98259.1"/>
    <property type="molecule type" value="Genomic_DNA"/>
</dbReference>
<sequence length="254" mass="29663">MHKYSNKLILVLSILSLFMLMVRIKVTTSFYGLFMVWNLFLAIIPLLIIRITSTFQKSTFTQMVFWLQTNSIFYRINDDKSRFRESELYFPTLKSSTISTYAKRAIIVMFLMVWLLFLPNAPYMVTDMIHISNSQDMWLHYDIVNYGLFGWCGLVIFCNGLFEVNALIKREWNCHPLLFPVISITLIVLCSLGIYLGRELRFNSWDLLTSPYELFNDIIDTLSSLTHNIALLSQLVAYTVLLSISLIMYSNYAK</sequence>
<organism evidence="2 3">
    <name type="scientific">Nonlabens tegetincola</name>
    <dbReference type="NCBI Taxonomy" id="323273"/>
    <lineage>
        <taxon>Bacteria</taxon>
        <taxon>Pseudomonadati</taxon>
        <taxon>Bacteroidota</taxon>
        <taxon>Flavobacteriia</taxon>
        <taxon>Flavobacteriales</taxon>
        <taxon>Flavobacteriaceae</taxon>
        <taxon>Nonlabens</taxon>
    </lineage>
</organism>
<feature type="transmembrane region" description="Helical" evidence="1">
    <location>
        <begin position="105"/>
        <end position="123"/>
    </location>
</feature>
<dbReference type="RefSeq" id="WP_169709765.1">
    <property type="nucleotide sequence ID" value="NZ_BBML01000010.1"/>
</dbReference>
<comment type="caution">
    <text evidence="2">The sequence shown here is derived from an EMBL/GenBank/DDBJ whole genome shotgun (WGS) entry which is preliminary data.</text>
</comment>
<keyword evidence="1" id="KW-0812">Transmembrane</keyword>
<evidence type="ECO:0000256" key="1">
    <source>
        <dbReference type="SAM" id="Phobius"/>
    </source>
</evidence>
<dbReference type="Pfam" id="PF07099">
    <property type="entry name" value="DUF1361"/>
    <property type="match status" value="1"/>
</dbReference>
<reference evidence="2" key="1">
    <citation type="journal article" date="2014" name="Genome Announc.">
        <title>Draft Genome Sequences of Marine Flavobacterium Nonlabens Strains NR17, NR24, NR27, NR32, NR33, and Ara13.</title>
        <authorList>
            <person name="Nakanishi M."/>
            <person name="Meirelles P."/>
            <person name="Suzuki R."/>
            <person name="Takatani N."/>
            <person name="Mino S."/>
            <person name="Suda W."/>
            <person name="Oshima K."/>
            <person name="Hattori M."/>
            <person name="Ohkuma M."/>
            <person name="Hosokawa M."/>
            <person name="Miyashita K."/>
            <person name="Thompson F.L."/>
            <person name="Niwa A."/>
            <person name="Sawabe T."/>
            <person name="Sawabe T."/>
        </authorList>
    </citation>
    <scope>NUCLEOTIDE SEQUENCE [LARGE SCALE GENOMIC DNA]</scope>
    <source>
        <strain evidence="2">JCM 19294</strain>
    </source>
</reference>
<keyword evidence="3" id="KW-1185">Reference proteome</keyword>
<feature type="transmembrane region" description="Helical" evidence="1">
    <location>
        <begin position="174"/>
        <end position="196"/>
    </location>
</feature>
<gene>
    <name evidence="2" type="ORF">JCM19294_893</name>
</gene>
<proteinExistence type="predicted"/>
<keyword evidence="1" id="KW-0472">Membrane</keyword>
<evidence type="ECO:0000313" key="3">
    <source>
        <dbReference type="Proteomes" id="UP000029221"/>
    </source>
</evidence>
<feature type="transmembrane region" description="Helical" evidence="1">
    <location>
        <begin position="229"/>
        <end position="249"/>
    </location>
</feature>